<reference evidence="1" key="1">
    <citation type="submission" date="2023-07" db="EMBL/GenBank/DDBJ databases">
        <title>Genomic Encyclopedia of Type Strains, Phase IV (KMG-IV): sequencing the most valuable type-strain genomes for metagenomic binning, comparative biology and taxonomic classification.</title>
        <authorList>
            <person name="Goeker M."/>
        </authorList>
    </citation>
    <scope>NUCLEOTIDE SEQUENCE</scope>
    <source>
        <strain evidence="1">DSM 21202</strain>
    </source>
</reference>
<organism evidence="1 2">
    <name type="scientific">Amorphus orientalis</name>
    <dbReference type="NCBI Taxonomy" id="649198"/>
    <lineage>
        <taxon>Bacteria</taxon>
        <taxon>Pseudomonadati</taxon>
        <taxon>Pseudomonadota</taxon>
        <taxon>Alphaproteobacteria</taxon>
        <taxon>Hyphomicrobiales</taxon>
        <taxon>Amorphaceae</taxon>
        <taxon>Amorphus</taxon>
    </lineage>
</organism>
<evidence type="ECO:0000313" key="1">
    <source>
        <dbReference type="EMBL" id="MDQ0317272.1"/>
    </source>
</evidence>
<dbReference type="AlphaFoldDB" id="A0AAE3VSB2"/>
<evidence type="ECO:0000313" key="2">
    <source>
        <dbReference type="Proteomes" id="UP001229244"/>
    </source>
</evidence>
<name>A0AAE3VSB2_9HYPH</name>
<accession>A0AAE3VSB2</accession>
<dbReference type="Proteomes" id="UP001229244">
    <property type="component" value="Unassembled WGS sequence"/>
</dbReference>
<dbReference type="RefSeq" id="WP_306887174.1">
    <property type="nucleotide sequence ID" value="NZ_JAUSUL010000004.1"/>
</dbReference>
<protein>
    <submittedName>
        <fullName evidence="1">Uncharacterized protein</fullName>
    </submittedName>
</protein>
<proteinExistence type="predicted"/>
<comment type="caution">
    <text evidence="1">The sequence shown here is derived from an EMBL/GenBank/DDBJ whole genome shotgun (WGS) entry which is preliminary data.</text>
</comment>
<gene>
    <name evidence="1" type="ORF">J2S73_003749</name>
</gene>
<dbReference type="EMBL" id="JAUSUL010000004">
    <property type="protein sequence ID" value="MDQ0317272.1"/>
    <property type="molecule type" value="Genomic_DNA"/>
</dbReference>
<keyword evidence="2" id="KW-1185">Reference proteome</keyword>
<sequence length="180" mass="19167">MVLASVAVAACSHVPVTSLPKLAAIDFKTTDPNALLAGIELPQVLRPKPEGVSLELAVRLDDGEERAERYVLRERGGRLPDLPGASDGNSAYVYGLTPADAQRLAAFRSDLLELQKTRHGSLSIMVHADACRTGPVPDGPLRISTYLSTSETTGFVPLARNVDLRELGRAPASAELPECV</sequence>